<reference evidence="3" key="1">
    <citation type="submission" date="2016-06" db="EMBL/GenBank/DDBJ databases">
        <title>Parallel loss of symbiosis genes in relatives of nitrogen-fixing non-legume Parasponia.</title>
        <authorList>
            <person name="Van Velzen R."/>
            <person name="Holmer R."/>
            <person name="Bu F."/>
            <person name="Rutten L."/>
            <person name="Van Zeijl A."/>
            <person name="Liu W."/>
            <person name="Santuari L."/>
            <person name="Cao Q."/>
            <person name="Sharma T."/>
            <person name="Shen D."/>
            <person name="Roswanjaya Y."/>
            <person name="Wardhani T."/>
            <person name="Kalhor M.S."/>
            <person name="Jansen J."/>
            <person name="Van den Hoogen J."/>
            <person name="Gungor B."/>
            <person name="Hartog M."/>
            <person name="Hontelez J."/>
            <person name="Verver J."/>
            <person name="Yang W.-C."/>
            <person name="Schijlen E."/>
            <person name="Repin R."/>
            <person name="Schilthuizen M."/>
            <person name="Schranz E."/>
            <person name="Heidstra R."/>
            <person name="Miyata K."/>
            <person name="Fedorova E."/>
            <person name="Kohlen W."/>
            <person name="Bisseling T."/>
            <person name="Smit S."/>
            <person name="Geurts R."/>
        </authorList>
    </citation>
    <scope>NUCLEOTIDE SEQUENCE [LARGE SCALE GENOMIC DNA]</scope>
    <source>
        <strain evidence="3">cv. RG33-2</strain>
    </source>
</reference>
<dbReference type="InParanoid" id="A0A2P5E6W0"/>
<keyword evidence="1" id="KW-0812">Transmembrane</keyword>
<evidence type="ECO:0000256" key="1">
    <source>
        <dbReference type="SAM" id="Phobius"/>
    </source>
</evidence>
<organism evidence="2 3">
    <name type="scientific">Trema orientale</name>
    <name type="common">Charcoal tree</name>
    <name type="synonym">Celtis orientalis</name>
    <dbReference type="NCBI Taxonomy" id="63057"/>
    <lineage>
        <taxon>Eukaryota</taxon>
        <taxon>Viridiplantae</taxon>
        <taxon>Streptophyta</taxon>
        <taxon>Embryophyta</taxon>
        <taxon>Tracheophyta</taxon>
        <taxon>Spermatophyta</taxon>
        <taxon>Magnoliopsida</taxon>
        <taxon>eudicotyledons</taxon>
        <taxon>Gunneridae</taxon>
        <taxon>Pentapetalae</taxon>
        <taxon>rosids</taxon>
        <taxon>fabids</taxon>
        <taxon>Rosales</taxon>
        <taxon>Cannabaceae</taxon>
        <taxon>Trema</taxon>
    </lineage>
</organism>
<sequence length="37" mass="4309">TSILWLIYGSLLWVNLLFSPSLSDYLLVVWLIKVPFV</sequence>
<keyword evidence="1" id="KW-1133">Transmembrane helix</keyword>
<dbReference type="Proteomes" id="UP000237000">
    <property type="component" value="Unassembled WGS sequence"/>
</dbReference>
<dbReference type="AlphaFoldDB" id="A0A2P5E6W0"/>
<evidence type="ECO:0000313" key="2">
    <source>
        <dbReference type="EMBL" id="PON81289.1"/>
    </source>
</evidence>
<accession>A0A2P5E6W0</accession>
<protein>
    <submittedName>
        <fullName evidence="2">Uncharacterized protein</fullName>
    </submittedName>
</protein>
<name>A0A2P5E6W0_TREOI</name>
<dbReference type="EMBL" id="JXTC01000220">
    <property type="protein sequence ID" value="PON81289.1"/>
    <property type="molecule type" value="Genomic_DNA"/>
</dbReference>
<evidence type="ECO:0000313" key="3">
    <source>
        <dbReference type="Proteomes" id="UP000237000"/>
    </source>
</evidence>
<gene>
    <name evidence="2" type="ORF">TorRG33x02_229210</name>
</gene>
<feature type="non-terminal residue" evidence="2">
    <location>
        <position position="1"/>
    </location>
</feature>
<proteinExistence type="predicted"/>
<feature type="transmembrane region" description="Helical" evidence="1">
    <location>
        <begin position="12"/>
        <end position="32"/>
    </location>
</feature>
<keyword evidence="1" id="KW-0472">Membrane</keyword>
<keyword evidence="3" id="KW-1185">Reference proteome</keyword>
<comment type="caution">
    <text evidence="2">The sequence shown here is derived from an EMBL/GenBank/DDBJ whole genome shotgun (WGS) entry which is preliminary data.</text>
</comment>